<evidence type="ECO:0000313" key="4">
    <source>
        <dbReference type="Proteomes" id="UP001626593"/>
    </source>
</evidence>
<dbReference type="RefSeq" id="WP_407279189.1">
    <property type="nucleotide sequence ID" value="NZ_CP141259.1"/>
</dbReference>
<name>A0ABZ1APA8_AROEV</name>
<dbReference type="EMBL" id="CP141259">
    <property type="protein sequence ID" value="WRL46346.1"/>
    <property type="molecule type" value="Genomic_DNA"/>
</dbReference>
<proteinExistence type="predicted"/>
<dbReference type="Proteomes" id="UP001626593">
    <property type="component" value="Chromosome"/>
</dbReference>
<accession>A0ABZ1APA8</accession>
<feature type="domain" description="Restriction system protein Mrr-like N-terminal" evidence="2">
    <location>
        <begin position="103"/>
        <end position="190"/>
    </location>
</feature>
<evidence type="ECO:0000259" key="2">
    <source>
        <dbReference type="Pfam" id="PF14338"/>
    </source>
</evidence>
<keyword evidence="1" id="KW-0175">Coiled coil</keyword>
<evidence type="ECO:0000256" key="1">
    <source>
        <dbReference type="SAM" id="Coils"/>
    </source>
</evidence>
<gene>
    <name evidence="3" type="ORF">U5817_24645</name>
</gene>
<evidence type="ECO:0000313" key="3">
    <source>
        <dbReference type="EMBL" id="WRL46346.1"/>
    </source>
</evidence>
<dbReference type="Pfam" id="PF14338">
    <property type="entry name" value="Mrr_N"/>
    <property type="match status" value="1"/>
</dbReference>
<organism evidence="3 4">
    <name type="scientific">Aromatoleum evansii</name>
    <name type="common">Azoarcus evansii</name>
    <dbReference type="NCBI Taxonomy" id="59406"/>
    <lineage>
        <taxon>Bacteria</taxon>
        <taxon>Pseudomonadati</taxon>
        <taxon>Pseudomonadota</taxon>
        <taxon>Betaproteobacteria</taxon>
        <taxon>Rhodocyclales</taxon>
        <taxon>Rhodocyclaceae</taxon>
        <taxon>Aromatoleum</taxon>
    </lineage>
</organism>
<feature type="coiled-coil region" evidence="1">
    <location>
        <begin position="47"/>
        <end position="74"/>
    </location>
</feature>
<sequence>MAQHQEDQIDAAFEILLEELEGAVNVHQREDLMAAHDARDFETARKLIDEAEALINLRQEVDRLRRNWKCLKRSSHNLGRRQEQAHPTSAPRLDRGVRTPEDAYYVPILQALVEVGGAGTVREILDRVLQIMEADLREVDFQPLPSDPDEQRWRNTAKWARNTLVRDGRLKSGSRYGTWEIADEGRQWLQQAAPREPQIN</sequence>
<keyword evidence="4" id="KW-1185">Reference proteome</keyword>
<protein>
    <submittedName>
        <fullName evidence="3">Winged helix-turn-helix domain-containing protein</fullName>
    </submittedName>
</protein>
<dbReference type="InterPro" id="IPR025745">
    <property type="entry name" value="Mrr-like_N_dom"/>
</dbReference>
<reference evidence="3 4" key="1">
    <citation type="submission" date="2023-12" db="EMBL/GenBank/DDBJ databases">
        <title>A. evansii MAY27, complete genome.</title>
        <authorList>
            <person name="Wang Y."/>
        </authorList>
    </citation>
    <scope>NUCLEOTIDE SEQUENCE [LARGE SCALE GENOMIC DNA]</scope>
    <source>
        <strain evidence="3 4">MAY27</strain>
    </source>
</reference>